<dbReference type="AlphaFoldDB" id="A0A1C3XV67"/>
<organism evidence="1 2">
    <name type="scientific">Bradyrhizobium shewense</name>
    <dbReference type="NCBI Taxonomy" id="1761772"/>
    <lineage>
        <taxon>Bacteria</taxon>
        <taxon>Pseudomonadati</taxon>
        <taxon>Pseudomonadota</taxon>
        <taxon>Alphaproteobacteria</taxon>
        <taxon>Hyphomicrobiales</taxon>
        <taxon>Nitrobacteraceae</taxon>
        <taxon>Bradyrhizobium</taxon>
    </lineage>
</organism>
<name>A0A1C3XV67_9BRAD</name>
<keyword evidence="2" id="KW-1185">Reference proteome</keyword>
<proteinExistence type="predicted"/>
<gene>
    <name evidence="1" type="ORF">GA0061098_10954</name>
</gene>
<accession>A0A1C3XV67</accession>
<evidence type="ECO:0000313" key="1">
    <source>
        <dbReference type="EMBL" id="SCB56163.1"/>
    </source>
</evidence>
<feature type="non-terminal residue" evidence="1">
    <location>
        <position position="1"/>
    </location>
</feature>
<dbReference type="EMBL" id="FMAI01000095">
    <property type="protein sequence ID" value="SCB56163.1"/>
    <property type="molecule type" value="Genomic_DNA"/>
</dbReference>
<protein>
    <submittedName>
        <fullName evidence="1">Uncharacterized protein</fullName>
    </submittedName>
</protein>
<sequence length="51" mass="5180">GLGEGQISELVQDDEVHPGQMLGKPALPSVAGLGLQTVDEVDHIVEAATGT</sequence>
<dbReference type="Proteomes" id="UP000199184">
    <property type="component" value="Unassembled WGS sequence"/>
</dbReference>
<evidence type="ECO:0000313" key="2">
    <source>
        <dbReference type="Proteomes" id="UP000199184"/>
    </source>
</evidence>
<reference evidence="2" key="1">
    <citation type="submission" date="2016-08" db="EMBL/GenBank/DDBJ databases">
        <authorList>
            <person name="Varghese N."/>
            <person name="Submissions Spin"/>
        </authorList>
    </citation>
    <scope>NUCLEOTIDE SEQUENCE [LARGE SCALE GENOMIC DNA]</scope>
    <source>
        <strain evidence="2">ERR11</strain>
    </source>
</reference>